<evidence type="ECO:0000313" key="1">
    <source>
        <dbReference type="EMBL" id="URF05067.1"/>
    </source>
</evidence>
<dbReference type="GO" id="GO:0030246">
    <property type="term" value="F:carbohydrate binding"/>
    <property type="evidence" value="ECO:0007669"/>
    <property type="project" value="InterPro"/>
</dbReference>
<dbReference type="Proteomes" id="UP001056132">
    <property type="component" value="Chromosome 1"/>
</dbReference>
<dbReference type="SUPFAM" id="SSF74650">
    <property type="entry name" value="Galactose mutarotase-like"/>
    <property type="match status" value="1"/>
</dbReference>
<dbReference type="InterPro" id="IPR011013">
    <property type="entry name" value="Gal_mutarotase_sf_dom"/>
</dbReference>
<dbReference type="CDD" id="cd09021">
    <property type="entry name" value="Aldose_epim_Ec_YphB"/>
    <property type="match status" value="1"/>
</dbReference>
<name>A0AAE9L1S0_9BURK</name>
<dbReference type="KEGG" id="ccam:M5D45_04325"/>
<proteinExistence type="predicted"/>
<dbReference type="GO" id="GO:0005975">
    <property type="term" value="P:carbohydrate metabolic process"/>
    <property type="evidence" value="ECO:0007669"/>
    <property type="project" value="InterPro"/>
</dbReference>
<accession>A0AAE9L1S0</accession>
<reference evidence="1" key="2">
    <citation type="submission" date="2022-05" db="EMBL/GenBank/DDBJ databases">
        <authorList>
            <person name="Kunte H.-J."/>
        </authorList>
    </citation>
    <scope>NUCLEOTIDE SEQUENCE</scope>
    <source>
        <strain evidence="1">G5</strain>
    </source>
</reference>
<dbReference type="GO" id="GO:0016853">
    <property type="term" value="F:isomerase activity"/>
    <property type="evidence" value="ECO:0007669"/>
    <property type="project" value="InterPro"/>
</dbReference>
<protein>
    <submittedName>
        <fullName evidence="1">Aldose 1-epimerase</fullName>
    </submittedName>
</protein>
<dbReference type="InterPro" id="IPR008183">
    <property type="entry name" value="Aldose_1/G6P_1-epimerase"/>
</dbReference>
<dbReference type="InterPro" id="IPR014718">
    <property type="entry name" value="GH-type_carb-bd"/>
</dbReference>
<dbReference type="RefSeq" id="WP_244844487.1">
    <property type="nucleotide sequence ID" value="NZ_CAJPVH010000003.1"/>
</dbReference>
<reference evidence="1" key="1">
    <citation type="journal article" date="2022" name="Microbiol. Resour. Announc.">
        <title>Genome Sequence of Cupriavidus campinensis Strain G5, a Member of a Bacterial Consortium Capable of Polyethylene Degradation.</title>
        <authorList>
            <person name="Schneider B."/>
            <person name="Pfeiffer F."/>
            <person name="Dyall-Smith M."/>
            <person name="Kunte H.J."/>
        </authorList>
    </citation>
    <scope>NUCLEOTIDE SEQUENCE</scope>
    <source>
        <strain evidence="1">G5</strain>
    </source>
</reference>
<dbReference type="Gene3D" id="2.70.98.10">
    <property type="match status" value="1"/>
</dbReference>
<sequence length="317" mass="34136">MAAGPAAEVSGWLTPGALHTVRAGAHVLTVAPAAGGRMAALTTTRADGSAIDWLAPMPAAALRDGFEARAWPKAGSYPLLPYSNRIRDGRFRWQGREVQLPPHPGQPHAMHGFGHVRPWQVVESQENAITLALQHPPGTDWPWAVLARQSLVLDEAGLAAALDIRNVGDTPMPVGGGFHPFFARPPGLRIQFDAAHVWPADGGGVATGRAAIGRREAFLRERHLPDSDLSVYYSGWKRQATLRRADGATLTLRAAEPLEHLILHAPGGCDFVCLEPVSHVADAVNLRARGWEGTGLRALAPGESVTFRMQWLIEVPR</sequence>
<dbReference type="Pfam" id="PF01263">
    <property type="entry name" value="Aldose_epim"/>
    <property type="match status" value="1"/>
</dbReference>
<dbReference type="AlphaFoldDB" id="A0AAE9L1S0"/>
<dbReference type="EMBL" id="CP097330">
    <property type="protein sequence ID" value="URF05067.1"/>
    <property type="molecule type" value="Genomic_DNA"/>
</dbReference>
<evidence type="ECO:0000313" key="2">
    <source>
        <dbReference type="Proteomes" id="UP001056132"/>
    </source>
</evidence>
<organism evidence="1 2">
    <name type="scientific">Cupriavidus campinensis</name>
    <dbReference type="NCBI Taxonomy" id="151783"/>
    <lineage>
        <taxon>Bacteria</taxon>
        <taxon>Pseudomonadati</taxon>
        <taxon>Pseudomonadota</taxon>
        <taxon>Betaproteobacteria</taxon>
        <taxon>Burkholderiales</taxon>
        <taxon>Burkholderiaceae</taxon>
        <taxon>Cupriavidus</taxon>
    </lineage>
</organism>
<gene>
    <name evidence="1" type="ORF">M5D45_04325</name>
</gene>